<evidence type="ECO:0000256" key="2">
    <source>
        <dbReference type="ARBA" id="ARBA00022475"/>
    </source>
</evidence>
<keyword evidence="2" id="KW-1003">Cell membrane</keyword>
<evidence type="ECO:0000313" key="8">
    <source>
        <dbReference type="Proteomes" id="UP000198525"/>
    </source>
</evidence>
<organism evidence="7 8">
    <name type="scientific">Billgrantia gudaonensis</name>
    <dbReference type="NCBI Taxonomy" id="376427"/>
    <lineage>
        <taxon>Bacteria</taxon>
        <taxon>Pseudomonadati</taxon>
        <taxon>Pseudomonadota</taxon>
        <taxon>Gammaproteobacteria</taxon>
        <taxon>Oceanospirillales</taxon>
        <taxon>Halomonadaceae</taxon>
        <taxon>Billgrantia</taxon>
    </lineage>
</organism>
<gene>
    <name evidence="7" type="ORF">SAMN04487954_13011</name>
</gene>
<dbReference type="Pfam" id="PF01810">
    <property type="entry name" value="LysE"/>
    <property type="match status" value="1"/>
</dbReference>
<dbReference type="InterPro" id="IPR001123">
    <property type="entry name" value="LeuE-type"/>
</dbReference>
<proteinExistence type="predicted"/>
<dbReference type="EMBL" id="FNES01000030">
    <property type="protein sequence ID" value="SDK76568.1"/>
    <property type="molecule type" value="Genomic_DNA"/>
</dbReference>
<protein>
    <submittedName>
        <fullName evidence="7">Threonine/homoserine/homoserine lactone efflux protein</fullName>
    </submittedName>
</protein>
<accession>A0A1G9EKG9</accession>
<dbReference type="PANTHER" id="PTHR30086">
    <property type="entry name" value="ARGININE EXPORTER PROTEIN ARGO"/>
    <property type="match status" value="1"/>
</dbReference>
<keyword evidence="4 6" id="KW-1133">Transmembrane helix</keyword>
<keyword evidence="8" id="KW-1185">Reference proteome</keyword>
<feature type="transmembrane region" description="Helical" evidence="6">
    <location>
        <begin position="38"/>
        <end position="61"/>
    </location>
</feature>
<reference evidence="7 8" key="1">
    <citation type="submission" date="2016-10" db="EMBL/GenBank/DDBJ databases">
        <authorList>
            <person name="de Groot N.N."/>
        </authorList>
    </citation>
    <scope>NUCLEOTIDE SEQUENCE [LARGE SCALE GENOMIC DNA]</scope>
    <source>
        <strain evidence="7 8">CGMCC 1.6133</strain>
    </source>
</reference>
<sequence length="203" mass="21772">MDLYWLFLVMATLTVLSPGPGVVMTLSNSLRFGFMGSLGGIFGIAFGTLIVASISATSVGVVLATSAVAFTALKLLGAAYLLYLGIRLWRSPALAFAERPTPSLGFRRRFLEGLAIQLTNPKAVFFFLSVFPQFISPEWGFKAQFALLVLTYSTLVIVIHCLYALFGQQAKGWLGSPTGARVVNRIGGATFMCFGAALATAKR</sequence>
<dbReference type="RefSeq" id="WP_089689180.1">
    <property type="nucleotide sequence ID" value="NZ_FNES01000030.1"/>
</dbReference>
<evidence type="ECO:0000256" key="5">
    <source>
        <dbReference type="ARBA" id="ARBA00023136"/>
    </source>
</evidence>
<evidence type="ECO:0000256" key="3">
    <source>
        <dbReference type="ARBA" id="ARBA00022692"/>
    </source>
</evidence>
<dbReference type="PIRSF" id="PIRSF006324">
    <property type="entry name" value="LeuE"/>
    <property type="match status" value="1"/>
</dbReference>
<evidence type="ECO:0000313" key="7">
    <source>
        <dbReference type="EMBL" id="SDK76568.1"/>
    </source>
</evidence>
<dbReference type="GO" id="GO:0005886">
    <property type="term" value="C:plasma membrane"/>
    <property type="evidence" value="ECO:0007669"/>
    <property type="project" value="UniProtKB-SubCell"/>
</dbReference>
<dbReference type="Proteomes" id="UP000198525">
    <property type="component" value="Unassembled WGS sequence"/>
</dbReference>
<keyword evidence="3 6" id="KW-0812">Transmembrane</keyword>
<feature type="transmembrane region" description="Helical" evidence="6">
    <location>
        <begin position="67"/>
        <end position="89"/>
    </location>
</feature>
<dbReference type="AlphaFoldDB" id="A0A1G9EKG9"/>
<dbReference type="PANTHER" id="PTHR30086:SF20">
    <property type="entry name" value="ARGININE EXPORTER PROTEIN ARGO-RELATED"/>
    <property type="match status" value="1"/>
</dbReference>
<keyword evidence="5 6" id="KW-0472">Membrane</keyword>
<dbReference type="GO" id="GO:0015171">
    <property type="term" value="F:amino acid transmembrane transporter activity"/>
    <property type="evidence" value="ECO:0007669"/>
    <property type="project" value="TreeGrafter"/>
</dbReference>
<evidence type="ECO:0000256" key="1">
    <source>
        <dbReference type="ARBA" id="ARBA00004651"/>
    </source>
</evidence>
<dbReference type="STRING" id="376427.SAMN04487954_13011"/>
<name>A0A1G9EKG9_9GAMM</name>
<comment type="subcellular location">
    <subcellularLocation>
        <location evidence="1">Cell membrane</location>
        <topology evidence="1">Multi-pass membrane protein</topology>
    </subcellularLocation>
</comment>
<feature type="transmembrane region" description="Helical" evidence="6">
    <location>
        <begin position="6"/>
        <end position="26"/>
    </location>
</feature>
<feature type="transmembrane region" description="Helical" evidence="6">
    <location>
        <begin position="143"/>
        <end position="166"/>
    </location>
</feature>
<evidence type="ECO:0000256" key="4">
    <source>
        <dbReference type="ARBA" id="ARBA00022989"/>
    </source>
</evidence>
<evidence type="ECO:0000256" key="6">
    <source>
        <dbReference type="SAM" id="Phobius"/>
    </source>
</evidence>
<dbReference type="OrthoDB" id="9804822at2"/>